<reference evidence="2 3" key="1">
    <citation type="submission" date="2018-05" db="EMBL/GenBank/DDBJ databases">
        <title>Marinilabilia rubrum sp. nov., isolated from saltern sediment.</title>
        <authorList>
            <person name="Zhang R."/>
        </authorList>
    </citation>
    <scope>NUCLEOTIDE SEQUENCE [LARGE SCALE GENOMIC DNA]</scope>
    <source>
        <strain evidence="2 3">WTE16</strain>
    </source>
</reference>
<evidence type="ECO:0000313" key="3">
    <source>
        <dbReference type="Proteomes" id="UP000244956"/>
    </source>
</evidence>
<dbReference type="RefSeq" id="WP_109263436.1">
    <property type="nucleotide sequence ID" value="NZ_QEWP01000003.1"/>
</dbReference>
<dbReference type="Pfam" id="PF13472">
    <property type="entry name" value="Lipase_GDSL_2"/>
    <property type="match status" value="1"/>
</dbReference>
<dbReference type="InterPro" id="IPR036514">
    <property type="entry name" value="SGNH_hydro_sf"/>
</dbReference>
<dbReference type="Proteomes" id="UP000244956">
    <property type="component" value="Unassembled WGS sequence"/>
</dbReference>
<dbReference type="SUPFAM" id="SSF52266">
    <property type="entry name" value="SGNH hydrolase"/>
    <property type="match status" value="1"/>
</dbReference>
<evidence type="ECO:0000259" key="1">
    <source>
        <dbReference type="Pfam" id="PF13472"/>
    </source>
</evidence>
<organism evidence="2 3">
    <name type="scientific">Marinilabilia rubra</name>
    <dbReference type="NCBI Taxonomy" id="2162893"/>
    <lineage>
        <taxon>Bacteria</taxon>
        <taxon>Pseudomonadati</taxon>
        <taxon>Bacteroidota</taxon>
        <taxon>Bacteroidia</taxon>
        <taxon>Marinilabiliales</taxon>
        <taxon>Marinilabiliaceae</taxon>
        <taxon>Marinilabilia</taxon>
    </lineage>
</organism>
<evidence type="ECO:0000313" key="2">
    <source>
        <dbReference type="EMBL" id="PWE00397.1"/>
    </source>
</evidence>
<feature type="domain" description="SGNH hydrolase-type esterase" evidence="1">
    <location>
        <begin position="49"/>
        <end position="209"/>
    </location>
</feature>
<protein>
    <submittedName>
        <fullName evidence="2">Sialate O-acetylesterase</fullName>
    </submittedName>
</protein>
<dbReference type="EMBL" id="QEWP01000003">
    <property type="protein sequence ID" value="PWE00397.1"/>
    <property type="molecule type" value="Genomic_DNA"/>
</dbReference>
<proteinExistence type="predicted"/>
<dbReference type="PANTHER" id="PTHR30383">
    <property type="entry name" value="THIOESTERASE 1/PROTEASE 1/LYSOPHOSPHOLIPASE L1"/>
    <property type="match status" value="1"/>
</dbReference>
<accession>A0A2U2BBJ3</accession>
<sequence>MKTFQYILLLLIILPLIESQAQERKYSTYYYQKASLFEKLPVDDNDIIFLGNSITDGAEWAELFNNPNVKNRGISGDITMGVYDRLDAILKGQPAKIFLLIGINDVARGTSADSIVQNIRLITETIMTKSPDTHLFLQSVLPVNDSFDKFHGHTSRYKMVPEINDQLKKLAKGKNVTYIDLFSHFVNESGIKMDAKYTNDGLHLTGEGYLLWRKIVEPWISNQ</sequence>
<dbReference type="OrthoDB" id="9805821at2"/>
<dbReference type="Gene3D" id="3.40.50.1110">
    <property type="entry name" value="SGNH hydrolase"/>
    <property type="match status" value="1"/>
</dbReference>
<dbReference type="PANTHER" id="PTHR30383:SF5">
    <property type="entry name" value="SGNH HYDROLASE-TYPE ESTERASE DOMAIN-CONTAINING PROTEIN"/>
    <property type="match status" value="1"/>
</dbReference>
<name>A0A2U2BBJ3_9BACT</name>
<dbReference type="GO" id="GO:0004622">
    <property type="term" value="F:phosphatidylcholine lysophospholipase activity"/>
    <property type="evidence" value="ECO:0007669"/>
    <property type="project" value="TreeGrafter"/>
</dbReference>
<dbReference type="InterPro" id="IPR013830">
    <property type="entry name" value="SGNH_hydro"/>
</dbReference>
<dbReference type="InterPro" id="IPR051532">
    <property type="entry name" value="Ester_Hydrolysis_Enzymes"/>
</dbReference>
<dbReference type="AlphaFoldDB" id="A0A2U2BBJ3"/>
<keyword evidence="3" id="KW-1185">Reference proteome</keyword>
<gene>
    <name evidence="2" type="ORF">DDZ16_05520</name>
</gene>
<comment type="caution">
    <text evidence="2">The sequence shown here is derived from an EMBL/GenBank/DDBJ whole genome shotgun (WGS) entry which is preliminary data.</text>
</comment>